<dbReference type="Gene3D" id="3.10.20.440">
    <property type="entry name" value="2Fe-2S iron-sulphur cluster binding domain, sarcosine oxidase, alpha subunit, N-terminal domain"/>
    <property type="match status" value="1"/>
</dbReference>
<dbReference type="CDD" id="cd00207">
    <property type="entry name" value="fer2"/>
    <property type="match status" value="1"/>
</dbReference>
<evidence type="ECO:0000259" key="2">
    <source>
        <dbReference type="PROSITE" id="PS51085"/>
    </source>
</evidence>
<dbReference type="GO" id="GO:0016491">
    <property type="term" value="F:oxidoreductase activity"/>
    <property type="evidence" value="ECO:0007669"/>
    <property type="project" value="UniProtKB-KW"/>
</dbReference>
<accession>X1A0I6</accession>
<dbReference type="PROSITE" id="PS00197">
    <property type="entry name" value="2FE2S_FER_1"/>
    <property type="match status" value="1"/>
</dbReference>
<dbReference type="GO" id="GO:0051537">
    <property type="term" value="F:2 iron, 2 sulfur cluster binding"/>
    <property type="evidence" value="ECO:0007669"/>
    <property type="project" value="InterPro"/>
</dbReference>
<dbReference type="AlphaFoldDB" id="X1A0I6"/>
<sequence length="117" mass="13215">KLRPDPLYDPYNREEGMRIKKHPILEFNQKEKIKFTLDGKELEGYKGEPIASALVAAGIKVLSRSIKYHRPRGFFCAIGKCSACLMKVNGVPNIRTCVTKLEEGMKVETQKGKGDFN</sequence>
<comment type="caution">
    <text evidence="3">The sequence shown here is derived from an EMBL/GenBank/DDBJ whole genome shotgun (WGS) entry which is preliminary data.</text>
</comment>
<dbReference type="InterPro" id="IPR006058">
    <property type="entry name" value="2Fe2S_fd_BS"/>
</dbReference>
<dbReference type="InterPro" id="IPR042204">
    <property type="entry name" value="2Fe-2S-bd_N"/>
</dbReference>
<keyword evidence="1" id="KW-0560">Oxidoreductase</keyword>
<feature type="domain" description="2Fe-2S ferredoxin-type" evidence="2">
    <location>
        <begin position="31"/>
        <end position="113"/>
    </location>
</feature>
<dbReference type="Pfam" id="PF13510">
    <property type="entry name" value="Fer2_4"/>
    <property type="match status" value="1"/>
</dbReference>
<reference evidence="3" key="1">
    <citation type="journal article" date="2014" name="Front. Microbiol.">
        <title>High frequency of phylogenetically diverse reductive dehalogenase-homologous genes in deep subseafloor sedimentary metagenomes.</title>
        <authorList>
            <person name="Kawai M."/>
            <person name="Futagami T."/>
            <person name="Toyoda A."/>
            <person name="Takaki Y."/>
            <person name="Nishi S."/>
            <person name="Hori S."/>
            <person name="Arai W."/>
            <person name="Tsubouchi T."/>
            <person name="Morono Y."/>
            <person name="Uchiyama I."/>
            <person name="Ito T."/>
            <person name="Fujiyama A."/>
            <person name="Inagaki F."/>
            <person name="Takami H."/>
        </authorList>
    </citation>
    <scope>NUCLEOTIDE SEQUENCE</scope>
    <source>
        <strain evidence="3">Expedition CK06-06</strain>
    </source>
</reference>
<name>X1A0I6_9ZZZZ</name>
<gene>
    <name evidence="3" type="ORF">S01H4_28959</name>
</gene>
<organism evidence="3">
    <name type="scientific">marine sediment metagenome</name>
    <dbReference type="NCBI Taxonomy" id="412755"/>
    <lineage>
        <taxon>unclassified sequences</taxon>
        <taxon>metagenomes</taxon>
        <taxon>ecological metagenomes</taxon>
    </lineage>
</organism>
<feature type="non-terminal residue" evidence="3">
    <location>
        <position position="1"/>
    </location>
</feature>
<dbReference type="EMBL" id="BART01014579">
    <property type="protein sequence ID" value="GAG75605.1"/>
    <property type="molecule type" value="Genomic_DNA"/>
</dbReference>
<dbReference type="PROSITE" id="PS51085">
    <property type="entry name" value="2FE2S_FER_2"/>
    <property type="match status" value="1"/>
</dbReference>
<dbReference type="SUPFAM" id="SSF54292">
    <property type="entry name" value="2Fe-2S ferredoxin-like"/>
    <property type="match status" value="1"/>
</dbReference>
<evidence type="ECO:0000313" key="3">
    <source>
        <dbReference type="EMBL" id="GAG75605.1"/>
    </source>
</evidence>
<proteinExistence type="predicted"/>
<protein>
    <recommendedName>
        <fullName evidence="2">2Fe-2S ferredoxin-type domain-containing protein</fullName>
    </recommendedName>
</protein>
<dbReference type="InterPro" id="IPR001041">
    <property type="entry name" value="2Fe-2S_ferredoxin-type"/>
</dbReference>
<dbReference type="InterPro" id="IPR036010">
    <property type="entry name" value="2Fe-2S_ferredoxin-like_sf"/>
</dbReference>
<evidence type="ECO:0000256" key="1">
    <source>
        <dbReference type="ARBA" id="ARBA00023002"/>
    </source>
</evidence>